<proteinExistence type="predicted"/>
<dbReference type="InterPro" id="IPR038731">
    <property type="entry name" value="RgtA/B/C-like"/>
</dbReference>
<dbReference type="Proteomes" id="UP000178977">
    <property type="component" value="Unassembled WGS sequence"/>
</dbReference>
<feature type="transmembrane region" description="Helical" evidence="8">
    <location>
        <begin position="35"/>
        <end position="57"/>
    </location>
</feature>
<evidence type="ECO:0000256" key="8">
    <source>
        <dbReference type="SAM" id="Phobius"/>
    </source>
</evidence>
<keyword evidence="6 8" id="KW-1133">Transmembrane helix</keyword>
<evidence type="ECO:0000256" key="3">
    <source>
        <dbReference type="ARBA" id="ARBA00022676"/>
    </source>
</evidence>
<dbReference type="GO" id="GO:0009103">
    <property type="term" value="P:lipopolysaccharide biosynthetic process"/>
    <property type="evidence" value="ECO:0007669"/>
    <property type="project" value="UniProtKB-ARBA"/>
</dbReference>
<feature type="transmembrane region" description="Helical" evidence="8">
    <location>
        <begin position="214"/>
        <end position="239"/>
    </location>
</feature>
<feature type="transmembrane region" description="Helical" evidence="8">
    <location>
        <begin position="165"/>
        <end position="180"/>
    </location>
</feature>
<evidence type="ECO:0000313" key="11">
    <source>
        <dbReference type="Proteomes" id="UP000178977"/>
    </source>
</evidence>
<feature type="transmembrane region" description="Helical" evidence="8">
    <location>
        <begin position="400"/>
        <end position="421"/>
    </location>
</feature>
<evidence type="ECO:0000313" key="10">
    <source>
        <dbReference type="EMBL" id="OHA09056.1"/>
    </source>
</evidence>
<evidence type="ECO:0000256" key="6">
    <source>
        <dbReference type="ARBA" id="ARBA00022989"/>
    </source>
</evidence>
<feature type="domain" description="Glycosyltransferase RgtA/B/C/D-like" evidence="9">
    <location>
        <begin position="136"/>
        <end position="270"/>
    </location>
</feature>
<keyword evidence="2" id="KW-1003">Cell membrane</keyword>
<comment type="caution">
    <text evidence="10">The sequence shown here is derived from an EMBL/GenBank/DDBJ whole genome shotgun (WGS) entry which is preliminary data.</text>
</comment>
<dbReference type="GO" id="GO:0016763">
    <property type="term" value="F:pentosyltransferase activity"/>
    <property type="evidence" value="ECO:0007669"/>
    <property type="project" value="TreeGrafter"/>
</dbReference>
<evidence type="ECO:0000256" key="2">
    <source>
        <dbReference type="ARBA" id="ARBA00022475"/>
    </source>
</evidence>
<organism evidence="10 11">
    <name type="scientific">Candidatus Sungbacteria bacterium RIFCSPLOWO2_01_FULL_60_25</name>
    <dbReference type="NCBI Taxonomy" id="1802281"/>
    <lineage>
        <taxon>Bacteria</taxon>
        <taxon>Candidatus Sungiibacteriota</taxon>
    </lineage>
</organism>
<dbReference type="Pfam" id="PF13231">
    <property type="entry name" value="PMT_2"/>
    <property type="match status" value="1"/>
</dbReference>
<keyword evidence="3" id="KW-0328">Glycosyltransferase</keyword>
<evidence type="ECO:0000256" key="4">
    <source>
        <dbReference type="ARBA" id="ARBA00022679"/>
    </source>
</evidence>
<protein>
    <recommendedName>
        <fullName evidence="9">Glycosyltransferase RgtA/B/C/D-like domain-containing protein</fullName>
    </recommendedName>
</protein>
<dbReference type="InterPro" id="IPR050297">
    <property type="entry name" value="LipidA_mod_glycosyltrf_83"/>
</dbReference>
<feature type="transmembrane region" description="Helical" evidence="8">
    <location>
        <begin position="320"/>
        <end position="338"/>
    </location>
</feature>
<feature type="transmembrane region" description="Helical" evidence="8">
    <location>
        <begin position="259"/>
        <end position="282"/>
    </location>
</feature>
<comment type="subcellular location">
    <subcellularLocation>
        <location evidence="1">Cell membrane</location>
        <topology evidence="1">Multi-pass membrane protein</topology>
    </subcellularLocation>
</comment>
<feature type="transmembrane region" description="Helical" evidence="8">
    <location>
        <begin position="370"/>
        <end position="393"/>
    </location>
</feature>
<sequence length="601" mass="67265">MIKTQNTKNVWSFRILDLFGIWNLFFGIFRKPIVWVLLGAFVLRLFGIPYGFPLFLVNDEPAFVLGALKMMELKTLVPAWHSAEFQKVLYYPPFLAYFYLIALAPVLAVHYLASGLPSLAAYQDAFTMNPSFLWIAARVLNALMGVLLIYVVYRLAQKVTSSERASLLAALFLAVSFYEIQLSQVVRHWMPASLLVYLAWLASERIRSSGSWRAYVGTGIFAGIGMGVNTSAIIALLPAALGHFGRDISWMGKMFSLRFWSLVIVSLVIVAISVALYPYGFTRGEGAASPGGDILMRLGFLADKSFGAWLAFLGDYAKLLIWYEPLLLLGAAFGFVFMLRHNRPFTVHCSLFTVSYISLLYLFFNEIPRALIMIIPAFAVLAGFGVDRIMLWLQSRMSAVAARGVGIPLLLGVFFFAYAAVTDMRYSILLFRKETRLVAREWIRENIPGGTKIVADLPYLRLTNTKEGIRELASYDSSGLRSQDRVLLRTANRAYPQPAFHVLNLHYVSPGASGGLPQTADDFRRQGYRYVVVEYGHADKADLDSRTRGLIEGLPLVERFAPFTGEKFDRALSLSGEIASVPPWALFSFDRFGAFVDVYAL</sequence>
<gene>
    <name evidence="10" type="ORF">A3A44_00670</name>
</gene>
<keyword evidence="7 8" id="KW-0472">Membrane</keyword>
<evidence type="ECO:0000256" key="5">
    <source>
        <dbReference type="ARBA" id="ARBA00022692"/>
    </source>
</evidence>
<feature type="transmembrane region" description="Helical" evidence="8">
    <location>
        <begin position="94"/>
        <end position="112"/>
    </location>
</feature>
<accession>A0A1G2LBP1</accession>
<dbReference type="EMBL" id="MHQT01000031">
    <property type="protein sequence ID" value="OHA09056.1"/>
    <property type="molecule type" value="Genomic_DNA"/>
</dbReference>
<name>A0A1G2LBP1_9BACT</name>
<dbReference type="PANTHER" id="PTHR33908">
    <property type="entry name" value="MANNOSYLTRANSFERASE YKCB-RELATED"/>
    <property type="match status" value="1"/>
</dbReference>
<dbReference type="GO" id="GO:0005886">
    <property type="term" value="C:plasma membrane"/>
    <property type="evidence" value="ECO:0007669"/>
    <property type="project" value="UniProtKB-SubCell"/>
</dbReference>
<reference evidence="10 11" key="1">
    <citation type="journal article" date="2016" name="Nat. Commun.">
        <title>Thousands of microbial genomes shed light on interconnected biogeochemical processes in an aquifer system.</title>
        <authorList>
            <person name="Anantharaman K."/>
            <person name="Brown C.T."/>
            <person name="Hug L.A."/>
            <person name="Sharon I."/>
            <person name="Castelle C.J."/>
            <person name="Probst A.J."/>
            <person name="Thomas B.C."/>
            <person name="Singh A."/>
            <person name="Wilkins M.J."/>
            <person name="Karaoz U."/>
            <person name="Brodie E.L."/>
            <person name="Williams K.H."/>
            <person name="Hubbard S.S."/>
            <person name="Banfield J.F."/>
        </authorList>
    </citation>
    <scope>NUCLEOTIDE SEQUENCE [LARGE SCALE GENOMIC DNA]</scope>
</reference>
<feature type="transmembrane region" description="Helical" evidence="8">
    <location>
        <begin position="345"/>
        <end position="364"/>
    </location>
</feature>
<feature type="transmembrane region" description="Helical" evidence="8">
    <location>
        <begin position="132"/>
        <end position="153"/>
    </location>
</feature>
<dbReference type="PANTHER" id="PTHR33908:SF11">
    <property type="entry name" value="MEMBRANE PROTEIN"/>
    <property type="match status" value="1"/>
</dbReference>
<keyword evidence="5 8" id="KW-0812">Transmembrane</keyword>
<keyword evidence="4" id="KW-0808">Transferase</keyword>
<evidence type="ECO:0000256" key="7">
    <source>
        <dbReference type="ARBA" id="ARBA00023136"/>
    </source>
</evidence>
<evidence type="ECO:0000259" key="9">
    <source>
        <dbReference type="Pfam" id="PF13231"/>
    </source>
</evidence>
<dbReference type="STRING" id="1802281.A3A44_00670"/>
<evidence type="ECO:0000256" key="1">
    <source>
        <dbReference type="ARBA" id="ARBA00004651"/>
    </source>
</evidence>
<dbReference type="AlphaFoldDB" id="A0A1G2LBP1"/>